<gene>
    <name evidence="1" type="ORF">S01H1_79429</name>
</gene>
<name>X0Y8W9_9ZZZZ</name>
<dbReference type="AlphaFoldDB" id="X0Y8W9"/>
<evidence type="ECO:0000313" key="1">
    <source>
        <dbReference type="EMBL" id="GAG52245.1"/>
    </source>
</evidence>
<organism evidence="1">
    <name type="scientific">marine sediment metagenome</name>
    <dbReference type="NCBI Taxonomy" id="412755"/>
    <lineage>
        <taxon>unclassified sequences</taxon>
        <taxon>metagenomes</taxon>
        <taxon>ecological metagenomes</taxon>
    </lineage>
</organism>
<dbReference type="EMBL" id="BARS01053543">
    <property type="protein sequence ID" value="GAG52245.1"/>
    <property type="molecule type" value="Genomic_DNA"/>
</dbReference>
<sequence>MIDLCKALALYHHRAKTSSKIIQLILKRPKFFSNIKKKWEKLEKEIND</sequence>
<comment type="caution">
    <text evidence="1">The sequence shown here is derived from an EMBL/GenBank/DDBJ whole genome shotgun (WGS) entry which is preliminary data.</text>
</comment>
<accession>X0Y8W9</accession>
<proteinExistence type="predicted"/>
<protein>
    <submittedName>
        <fullName evidence="1">Uncharacterized protein</fullName>
    </submittedName>
</protein>
<reference evidence="1" key="1">
    <citation type="journal article" date="2014" name="Front. Microbiol.">
        <title>High frequency of phylogenetically diverse reductive dehalogenase-homologous genes in deep subseafloor sedimentary metagenomes.</title>
        <authorList>
            <person name="Kawai M."/>
            <person name="Futagami T."/>
            <person name="Toyoda A."/>
            <person name="Takaki Y."/>
            <person name="Nishi S."/>
            <person name="Hori S."/>
            <person name="Arai W."/>
            <person name="Tsubouchi T."/>
            <person name="Morono Y."/>
            <person name="Uchiyama I."/>
            <person name="Ito T."/>
            <person name="Fujiyama A."/>
            <person name="Inagaki F."/>
            <person name="Takami H."/>
        </authorList>
    </citation>
    <scope>NUCLEOTIDE SEQUENCE</scope>
    <source>
        <strain evidence="1">Expedition CK06-06</strain>
    </source>
</reference>
<feature type="non-terminal residue" evidence="1">
    <location>
        <position position="48"/>
    </location>
</feature>